<evidence type="ECO:0000313" key="1">
    <source>
        <dbReference type="EMBL" id="GBP00482.1"/>
    </source>
</evidence>
<evidence type="ECO:0008006" key="3">
    <source>
        <dbReference type="Google" id="ProtNLM"/>
    </source>
</evidence>
<protein>
    <recommendedName>
        <fullName evidence="3">RNA-directed DNA polymerase from mobile element jockey</fullName>
    </recommendedName>
</protein>
<dbReference type="AlphaFoldDB" id="A0A4C1SEE4"/>
<name>A0A4C1SEE4_EUMVA</name>
<proteinExistence type="predicted"/>
<keyword evidence="2" id="KW-1185">Reference proteome</keyword>
<organism evidence="1 2">
    <name type="scientific">Eumeta variegata</name>
    <name type="common">Bagworm moth</name>
    <name type="synonym">Eumeta japonica</name>
    <dbReference type="NCBI Taxonomy" id="151549"/>
    <lineage>
        <taxon>Eukaryota</taxon>
        <taxon>Metazoa</taxon>
        <taxon>Ecdysozoa</taxon>
        <taxon>Arthropoda</taxon>
        <taxon>Hexapoda</taxon>
        <taxon>Insecta</taxon>
        <taxon>Pterygota</taxon>
        <taxon>Neoptera</taxon>
        <taxon>Endopterygota</taxon>
        <taxon>Lepidoptera</taxon>
        <taxon>Glossata</taxon>
        <taxon>Ditrysia</taxon>
        <taxon>Tineoidea</taxon>
        <taxon>Psychidae</taxon>
        <taxon>Oiketicinae</taxon>
        <taxon>Eumeta</taxon>
    </lineage>
</organism>
<evidence type="ECO:0000313" key="2">
    <source>
        <dbReference type="Proteomes" id="UP000299102"/>
    </source>
</evidence>
<sequence length="101" mass="11301">MGYRGTAVMVKKDIMHEAIEKTSFRFVFVRTLGMQVGSAEEEMSIFATYRRPGSPLHVQDIHTLLNSHTLTLISGDHNAKRRLLSGIPLSKQGWEISCGGR</sequence>
<accession>A0A4C1SEE4</accession>
<gene>
    <name evidence="1" type="ORF">EVAR_1012_1</name>
</gene>
<dbReference type="Proteomes" id="UP000299102">
    <property type="component" value="Unassembled WGS sequence"/>
</dbReference>
<dbReference type="InterPro" id="IPR036691">
    <property type="entry name" value="Endo/exonu/phosph_ase_sf"/>
</dbReference>
<comment type="caution">
    <text evidence="1">The sequence shown here is derived from an EMBL/GenBank/DDBJ whole genome shotgun (WGS) entry which is preliminary data.</text>
</comment>
<dbReference type="OrthoDB" id="412981at2759"/>
<dbReference type="SUPFAM" id="SSF56219">
    <property type="entry name" value="DNase I-like"/>
    <property type="match status" value="1"/>
</dbReference>
<reference evidence="1 2" key="1">
    <citation type="journal article" date="2019" name="Commun. Biol.">
        <title>The bagworm genome reveals a unique fibroin gene that provides high tensile strength.</title>
        <authorList>
            <person name="Kono N."/>
            <person name="Nakamura H."/>
            <person name="Ohtoshi R."/>
            <person name="Tomita M."/>
            <person name="Numata K."/>
            <person name="Arakawa K."/>
        </authorList>
    </citation>
    <scope>NUCLEOTIDE SEQUENCE [LARGE SCALE GENOMIC DNA]</scope>
</reference>
<dbReference type="EMBL" id="BGZK01000005">
    <property type="protein sequence ID" value="GBP00482.1"/>
    <property type="molecule type" value="Genomic_DNA"/>
</dbReference>